<reference evidence="3 5" key="1">
    <citation type="submission" date="2015-11" db="EMBL/GenBank/DDBJ databases">
        <title>Genomic analysis of 38 Legionella species identifies large and diverse effector repertoires.</title>
        <authorList>
            <person name="Burstein D."/>
            <person name="Amaro F."/>
            <person name="Zusman T."/>
            <person name="Lifshitz Z."/>
            <person name="Cohen O."/>
            <person name="Gilbert J.A."/>
            <person name="Pupko T."/>
            <person name="Shuman H.A."/>
            <person name="Segal G."/>
        </authorList>
    </citation>
    <scope>NUCLEOTIDE SEQUENCE [LARGE SCALE GENOMIC DNA]</scope>
    <source>
        <strain evidence="3 5">CDC#1407-AL-14</strain>
    </source>
</reference>
<organism evidence="4 6">
    <name type="scientific">Legionella birminghamensis</name>
    <dbReference type="NCBI Taxonomy" id="28083"/>
    <lineage>
        <taxon>Bacteria</taxon>
        <taxon>Pseudomonadati</taxon>
        <taxon>Pseudomonadota</taxon>
        <taxon>Gammaproteobacteria</taxon>
        <taxon>Legionellales</taxon>
        <taxon>Legionellaceae</taxon>
        <taxon>Legionella</taxon>
    </lineage>
</organism>
<dbReference type="EMBL" id="LNXT01000006">
    <property type="protein sequence ID" value="KTC75168.1"/>
    <property type="molecule type" value="Genomic_DNA"/>
</dbReference>
<protein>
    <submittedName>
        <fullName evidence="4">Protein capI</fullName>
        <ecNumber evidence="4">4.2.1.46</ecNumber>
    </submittedName>
</protein>
<dbReference type="Proteomes" id="UP000255066">
    <property type="component" value="Unassembled WGS sequence"/>
</dbReference>
<keyword evidence="1" id="KW-0520">NAD</keyword>
<dbReference type="InterPro" id="IPR036291">
    <property type="entry name" value="NAD(P)-bd_dom_sf"/>
</dbReference>
<feature type="domain" description="NAD-dependent epimerase/dehydratase" evidence="2">
    <location>
        <begin position="3"/>
        <end position="239"/>
    </location>
</feature>
<sequence length="337" mass="37865">MRILITGAAGFIGFHLAKYRLEKGDTVIGIDNLNDYYDVRLKLARLELLQQYPNFSFYQLDICDMEALNQVFKTEEPQRVVNLAAQAGVRYSLVNPQLYAQSNMLGFTNIVEACRQQKVEHLVYASTSSVYGANLSQPYKEGDAANHPLTIYAASKKANELIAHSYSNLFNLPTTGLRFFTVYGPWGRPDMAFFSFTRDILAGVAIDIYNNGEMQRDFTYIDDIVEGVSRAVDQIAESNPDWSGYSPDPASSAAPYRVYNIGCGNPVNLLDYVEALESALDKKAIKNFLPMQKGDVVSTNADTSRLQSELAYQPSINYQEGIRRFVDWYLSFYQGLA</sequence>
<dbReference type="OrthoDB" id="9803010at2"/>
<dbReference type="PRINTS" id="PR01713">
    <property type="entry name" value="NUCEPIMERASE"/>
</dbReference>
<dbReference type="AlphaFoldDB" id="A0A378IBE3"/>
<dbReference type="Gene3D" id="3.40.50.720">
    <property type="entry name" value="NAD(P)-binding Rossmann-like Domain"/>
    <property type="match status" value="1"/>
</dbReference>
<reference evidence="4 6" key="2">
    <citation type="submission" date="2018-06" db="EMBL/GenBank/DDBJ databases">
        <authorList>
            <consortium name="Pathogen Informatics"/>
            <person name="Doyle S."/>
        </authorList>
    </citation>
    <scope>NUCLEOTIDE SEQUENCE [LARGE SCALE GENOMIC DNA]</scope>
    <source>
        <strain evidence="4 6">NCTC12437</strain>
    </source>
</reference>
<dbReference type="PANTHER" id="PTHR43574">
    <property type="entry name" value="EPIMERASE-RELATED"/>
    <property type="match status" value="1"/>
</dbReference>
<evidence type="ECO:0000259" key="2">
    <source>
        <dbReference type="Pfam" id="PF01370"/>
    </source>
</evidence>
<dbReference type="SUPFAM" id="SSF51735">
    <property type="entry name" value="NAD(P)-binding Rossmann-fold domains"/>
    <property type="match status" value="1"/>
</dbReference>
<keyword evidence="4" id="KW-0456">Lyase</keyword>
<evidence type="ECO:0000313" key="6">
    <source>
        <dbReference type="Proteomes" id="UP000255066"/>
    </source>
</evidence>
<dbReference type="CDD" id="cd05253">
    <property type="entry name" value="UDP_GE_SDE_e"/>
    <property type="match status" value="1"/>
</dbReference>
<dbReference type="RefSeq" id="WP_058522657.1">
    <property type="nucleotide sequence ID" value="NZ_CAAAHV010000006.1"/>
</dbReference>
<dbReference type="Proteomes" id="UP000054735">
    <property type="component" value="Unassembled WGS sequence"/>
</dbReference>
<dbReference type="STRING" id="28083.Lbir_0542"/>
<evidence type="ECO:0000313" key="5">
    <source>
        <dbReference type="Proteomes" id="UP000054735"/>
    </source>
</evidence>
<proteinExistence type="predicted"/>
<evidence type="ECO:0000313" key="4">
    <source>
        <dbReference type="EMBL" id="STX31881.1"/>
    </source>
</evidence>
<dbReference type="EC" id="4.2.1.46" evidence="4"/>
<name>A0A378IBE3_9GAMM</name>
<evidence type="ECO:0000313" key="3">
    <source>
        <dbReference type="EMBL" id="KTC75168.1"/>
    </source>
</evidence>
<dbReference type="EMBL" id="UGNW01000001">
    <property type="protein sequence ID" value="STX31881.1"/>
    <property type="molecule type" value="Genomic_DNA"/>
</dbReference>
<dbReference type="GO" id="GO:0008460">
    <property type="term" value="F:dTDP-glucose 4,6-dehydratase activity"/>
    <property type="evidence" value="ECO:0007669"/>
    <property type="project" value="UniProtKB-EC"/>
</dbReference>
<evidence type="ECO:0000256" key="1">
    <source>
        <dbReference type="ARBA" id="ARBA00023027"/>
    </source>
</evidence>
<accession>A0A378IBE3</accession>
<dbReference type="Pfam" id="PF01370">
    <property type="entry name" value="Epimerase"/>
    <property type="match status" value="1"/>
</dbReference>
<gene>
    <name evidence="4" type="primary">capI</name>
    <name evidence="3" type="ORF">Lbir_0542</name>
    <name evidence="4" type="ORF">NCTC12437_01656</name>
</gene>
<dbReference type="InterPro" id="IPR001509">
    <property type="entry name" value="Epimerase_deHydtase"/>
</dbReference>
<keyword evidence="5" id="KW-1185">Reference proteome</keyword>